<name>A0A026WJ95_OOCBI</name>
<dbReference type="Proteomes" id="UP000053097">
    <property type="component" value="Unassembled WGS sequence"/>
</dbReference>
<keyword evidence="2" id="KW-1185">Reference proteome</keyword>
<reference evidence="1 2" key="1">
    <citation type="journal article" date="2014" name="Curr. Biol.">
        <title>The genome of the clonal raider ant Cerapachys biroi.</title>
        <authorList>
            <person name="Oxley P.R."/>
            <person name="Ji L."/>
            <person name="Fetter-Pruneda I."/>
            <person name="McKenzie S.K."/>
            <person name="Li C."/>
            <person name="Hu H."/>
            <person name="Zhang G."/>
            <person name="Kronauer D.J."/>
        </authorList>
    </citation>
    <scope>NUCLEOTIDE SEQUENCE [LARGE SCALE GENOMIC DNA]</scope>
</reference>
<gene>
    <name evidence="1" type="ORF">X777_03571</name>
</gene>
<organism evidence="1 2">
    <name type="scientific">Ooceraea biroi</name>
    <name type="common">Clonal raider ant</name>
    <name type="synonym">Cerapachys biroi</name>
    <dbReference type="NCBI Taxonomy" id="2015173"/>
    <lineage>
        <taxon>Eukaryota</taxon>
        <taxon>Metazoa</taxon>
        <taxon>Ecdysozoa</taxon>
        <taxon>Arthropoda</taxon>
        <taxon>Hexapoda</taxon>
        <taxon>Insecta</taxon>
        <taxon>Pterygota</taxon>
        <taxon>Neoptera</taxon>
        <taxon>Endopterygota</taxon>
        <taxon>Hymenoptera</taxon>
        <taxon>Apocrita</taxon>
        <taxon>Aculeata</taxon>
        <taxon>Formicoidea</taxon>
        <taxon>Formicidae</taxon>
        <taxon>Dorylinae</taxon>
        <taxon>Ooceraea</taxon>
    </lineage>
</organism>
<proteinExistence type="predicted"/>
<evidence type="ECO:0000313" key="2">
    <source>
        <dbReference type="Proteomes" id="UP000053097"/>
    </source>
</evidence>
<sequence length="51" mass="5887">MKYSVAHFALNCNFRRFACSISRIDCGKTNYNEDCEVGRAGKESYNQHYST</sequence>
<evidence type="ECO:0000313" key="1">
    <source>
        <dbReference type="EMBL" id="EZA56090.1"/>
    </source>
</evidence>
<protein>
    <submittedName>
        <fullName evidence="1">Uncharacterized protein</fullName>
    </submittedName>
</protein>
<accession>A0A026WJ95</accession>
<dbReference type="EMBL" id="KK107171">
    <property type="protein sequence ID" value="EZA56090.1"/>
    <property type="molecule type" value="Genomic_DNA"/>
</dbReference>
<dbReference type="AlphaFoldDB" id="A0A026WJ95"/>